<evidence type="ECO:0000313" key="2">
    <source>
        <dbReference type="Proteomes" id="UP000784294"/>
    </source>
</evidence>
<dbReference type="AlphaFoldDB" id="A0A448XIJ8"/>
<reference evidence="1" key="1">
    <citation type="submission" date="2018-11" db="EMBL/GenBank/DDBJ databases">
        <authorList>
            <consortium name="Pathogen Informatics"/>
        </authorList>
    </citation>
    <scope>NUCLEOTIDE SEQUENCE</scope>
</reference>
<dbReference type="Proteomes" id="UP000784294">
    <property type="component" value="Unassembled WGS sequence"/>
</dbReference>
<dbReference type="EMBL" id="CAAALY010255201">
    <property type="protein sequence ID" value="VEL37510.1"/>
    <property type="molecule type" value="Genomic_DNA"/>
</dbReference>
<proteinExistence type="predicted"/>
<accession>A0A448XIJ8</accession>
<keyword evidence="2" id="KW-1185">Reference proteome</keyword>
<protein>
    <submittedName>
        <fullName evidence="1">Uncharacterized protein</fullName>
    </submittedName>
</protein>
<comment type="caution">
    <text evidence="1">The sequence shown here is derived from an EMBL/GenBank/DDBJ whole genome shotgun (WGS) entry which is preliminary data.</text>
</comment>
<gene>
    <name evidence="1" type="ORF">PXEA_LOCUS30950</name>
</gene>
<evidence type="ECO:0000313" key="1">
    <source>
        <dbReference type="EMBL" id="VEL37510.1"/>
    </source>
</evidence>
<organism evidence="1 2">
    <name type="scientific">Protopolystoma xenopodis</name>
    <dbReference type="NCBI Taxonomy" id="117903"/>
    <lineage>
        <taxon>Eukaryota</taxon>
        <taxon>Metazoa</taxon>
        <taxon>Spiralia</taxon>
        <taxon>Lophotrochozoa</taxon>
        <taxon>Platyhelminthes</taxon>
        <taxon>Monogenea</taxon>
        <taxon>Polyopisthocotylea</taxon>
        <taxon>Polystomatidea</taxon>
        <taxon>Polystomatidae</taxon>
        <taxon>Protopolystoma</taxon>
    </lineage>
</organism>
<sequence length="96" mass="10363">MCALLLADESGLPLSQLEQRAASSLGHPLSQAGQQKLSQGQQISLQAVVVTSQHPLSPTTGFYYSDAPSSTCVRSGYDQSSNLFSYFHYLAMTYLS</sequence>
<name>A0A448XIJ8_9PLAT</name>